<dbReference type="FunFam" id="3.30.70.330:FF:000036">
    <property type="entry name" value="polypyrimidine tract-binding protein 1 isoform X2"/>
    <property type="match status" value="1"/>
</dbReference>
<dbReference type="InterPro" id="IPR000504">
    <property type="entry name" value="RRM_dom"/>
</dbReference>
<dbReference type="Gene3D" id="3.30.70.330">
    <property type="match status" value="2"/>
</dbReference>
<dbReference type="InterPro" id="IPR035979">
    <property type="entry name" value="RBD_domain_sf"/>
</dbReference>
<feature type="domain" description="RRM" evidence="2">
    <location>
        <begin position="147"/>
        <end position="222"/>
    </location>
</feature>
<dbReference type="GO" id="GO:0006397">
    <property type="term" value="P:mRNA processing"/>
    <property type="evidence" value="ECO:0007669"/>
    <property type="project" value="InterPro"/>
</dbReference>
<dbReference type="PANTHER" id="PTHR15592">
    <property type="entry name" value="MATRIN 3/NUCLEAR PROTEIN 220-RELATED"/>
    <property type="match status" value="1"/>
</dbReference>
<accession>A0A674I6T6</accession>
<evidence type="ECO:0000313" key="3">
    <source>
        <dbReference type="Ensembl" id="ENSTMTP00000005086.1"/>
    </source>
</evidence>
<keyword evidence="1" id="KW-0694">RNA-binding</keyword>
<dbReference type="InterPro" id="IPR055204">
    <property type="entry name" value="HNRNPL_RRM"/>
</dbReference>
<dbReference type="AlphaFoldDB" id="A0A674I6T6"/>
<name>A0A674I6T6_9SAUR</name>
<dbReference type="SUPFAM" id="SSF54928">
    <property type="entry name" value="RNA-binding domain, RBD"/>
    <property type="match status" value="2"/>
</dbReference>
<sequence length="224" mass="25021">MTTSPFCGNHPSLWMICSSPLFLDSSLFLSYAACSSLLLKMVTPQSLFTLFGVYGDVQRVKILYNKKDSALIQMADGNQSQLAMSHLNGQKMYGKIIRVTLSKHQTVQLPREGLDDQGLTKDFGNSPLHRFKKPGSKNFQNIFPPSATLHLSNIPPSVAEDDLRTLFANTGGTVKAFKFFQRDHKMALLQMSTVEEAIQALIDLHNYNLGENHHLRVSFSKSTI</sequence>
<reference evidence="3" key="2">
    <citation type="submission" date="2025-09" db="UniProtKB">
        <authorList>
            <consortium name="Ensembl"/>
        </authorList>
    </citation>
    <scope>IDENTIFICATION</scope>
</reference>
<evidence type="ECO:0000259" key="2">
    <source>
        <dbReference type="PROSITE" id="PS50102"/>
    </source>
</evidence>
<dbReference type="InterPro" id="IPR012677">
    <property type="entry name" value="Nucleotide-bd_a/b_plait_sf"/>
</dbReference>
<organism evidence="3 4">
    <name type="scientific">Terrapene triunguis</name>
    <name type="common">Three-toed box turtle</name>
    <dbReference type="NCBI Taxonomy" id="2587831"/>
    <lineage>
        <taxon>Eukaryota</taxon>
        <taxon>Metazoa</taxon>
        <taxon>Chordata</taxon>
        <taxon>Craniata</taxon>
        <taxon>Vertebrata</taxon>
        <taxon>Euteleostomi</taxon>
        <taxon>Archelosauria</taxon>
        <taxon>Testudinata</taxon>
        <taxon>Testudines</taxon>
        <taxon>Cryptodira</taxon>
        <taxon>Durocryptodira</taxon>
        <taxon>Testudinoidea</taxon>
        <taxon>Emydidae</taxon>
        <taxon>Terrapene</taxon>
    </lineage>
</organism>
<protein>
    <recommendedName>
        <fullName evidence="2">RRM domain-containing protein</fullName>
    </recommendedName>
</protein>
<evidence type="ECO:0000313" key="4">
    <source>
        <dbReference type="Proteomes" id="UP000472274"/>
    </source>
</evidence>
<dbReference type="Pfam" id="PF13893">
    <property type="entry name" value="RRM_5"/>
    <property type="match status" value="1"/>
</dbReference>
<keyword evidence="4" id="KW-1185">Reference proteome</keyword>
<dbReference type="InterPro" id="IPR006536">
    <property type="entry name" value="HnRNP-L/PTB"/>
</dbReference>
<evidence type="ECO:0000256" key="1">
    <source>
        <dbReference type="PROSITE-ProRule" id="PRU00176"/>
    </source>
</evidence>
<dbReference type="NCBIfam" id="TIGR01649">
    <property type="entry name" value="hnRNP-L_PTB"/>
    <property type="match status" value="1"/>
</dbReference>
<reference evidence="3" key="1">
    <citation type="submission" date="2025-08" db="UniProtKB">
        <authorList>
            <consortium name="Ensembl"/>
        </authorList>
    </citation>
    <scope>IDENTIFICATION</scope>
</reference>
<dbReference type="GO" id="GO:0003723">
    <property type="term" value="F:RNA binding"/>
    <property type="evidence" value="ECO:0007669"/>
    <property type="project" value="UniProtKB-UniRule"/>
</dbReference>
<dbReference type="FunFam" id="3.30.70.330:FF:000341">
    <property type="entry name" value="Hephaestus, isoform C"/>
    <property type="match status" value="1"/>
</dbReference>
<dbReference type="Pfam" id="PF22976">
    <property type="entry name" value="RRM_10"/>
    <property type="match status" value="1"/>
</dbReference>
<dbReference type="GO" id="GO:0005634">
    <property type="term" value="C:nucleus"/>
    <property type="evidence" value="ECO:0007669"/>
    <property type="project" value="InterPro"/>
</dbReference>
<dbReference type="Proteomes" id="UP000472274">
    <property type="component" value="Unplaced"/>
</dbReference>
<dbReference type="Ensembl" id="ENSTMTT00000005253.1">
    <property type="protein sequence ID" value="ENSTMTP00000005086.1"/>
    <property type="gene ID" value="ENSTMTG00000003796.1"/>
</dbReference>
<dbReference type="SMART" id="SM00360">
    <property type="entry name" value="RRM"/>
    <property type="match status" value="2"/>
</dbReference>
<dbReference type="InParanoid" id="A0A674I6T6"/>
<feature type="domain" description="RRM" evidence="2">
    <location>
        <begin position="25"/>
        <end position="104"/>
    </location>
</feature>
<dbReference type="PROSITE" id="PS50102">
    <property type="entry name" value="RRM"/>
    <property type="match status" value="2"/>
</dbReference>
<proteinExistence type="predicted"/>
<dbReference type="GeneTree" id="ENSGT01050000244924"/>